<feature type="transmembrane region" description="Helical" evidence="4">
    <location>
        <begin position="322"/>
        <end position="341"/>
    </location>
</feature>
<dbReference type="PANTHER" id="PTHR11360:SF284">
    <property type="entry name" value="EG:103B4.3 PROTEIN-RELATED"/>
    <property type="match status" value="1"/>
</dbReference>
<dbReference type="InterPro" id="IPR011701">
    <property type="entry name" value="MFS"/>
</dbReference>
<organism evidence="6 7">
    <name type="scientific">Stappia taiwanensis</name>
    <dbReference type="NCBI Taxonomy" id="992267"/>
    <lineage>
        <taxon>Bacteria</taxon>
        <taxon>Pseudomonadati</taxon>
        <taxon>Pseudomonadota</taxon>
        <taxon>Alphaproteobacteria</taxon>
        <taxon>Hyphomicrobiales</taxon>
        <taxon>Stappiaceae</taxon>
        <taxon>Stappia</taxon>
    </lineage>
</organism>
<dbReference type="PANTHER" id="PTHR11360">
    <property type="entry name" value="MONOCARBOXYLATE TRANSPORTER"/>
    <property type="match status" value="1"/>
</dbReference>
<dbReference type="SUPFAM" id="SSF103473">
    <property type="entry name" value="MFS general substrate transporter"/>
    <property type="match status" value="1"/>
</dbReference>
<feature type="transmembrane region" description="Helical" evidence="4">
    <location>
        <begin position="289"/>
        <end position="310"/>
    </location>
</feature>
<evidence type="ECO:0000256" key="4">
    <source>
        <dbReference type="SAM" id="Phobius"/>
    </source>
</evidence>
<comment type="caution">
    <text evidence="6">The sequence shown here is derived from an EMBL/GenBank/DDBJ whole genome shotgun (WGS) entry which is preliminary data.</text>
</comment>
<dbReference type="InterPro" id="IPR050327">
    <property type="entry name" value="Proton-linked_MCT"/>
</dbReference>
<feature type="transmembrane region" description="Helical" evidence="4">
    <location>
        <begin position="83"/>
        <end position="105"/>
    </location>
</feature>
<keyword evidence="7" id="KW-1185">Reference proteome</keyword>
<gene>
    <name evidence="6" type="ORF">H1W37_17240</name>
</gene>
<dbReference type="Proteomes" id="UP000559404">
    <property type="component" value="Unassembled WGS sequence"/>
</dbReference>
<accession>A0A838XXZ9</accession>
<evidence type="ECO:0000256" key="2">
    <source>
        <dbReference type="ARBA" id="ARBA00022989"/>
    </source>
</evidence>
<keyword evidence="1 4" id="KW-0812">Transmembrane</keyword>
<dbReference type="Gene3D" id="1.20.1250.20">
    <property type="entry name" value="MFS general substrate transporter like domains"/>
    <property type="match status" value="1"/>
</dbReference>
<dbReference type="Pfam" id="PF07690">
    <property type="entry name" value="MFS_1"/>
    <property type="match status" value="1"/>
</dbReference>
<dbReference type="AlphaFoldDB" id="A0A838XXZ9"/>
<dbReference type="InterPro" id="IPR036259">
    <property type="entry name" value="MFS_trans_sf"/>
</dbReference>
<keyword evidence="2 4" id="KW-1133">Transmembrane helix</keyword>
<dbReference type="InterPro" id="IPR020846">
    <property type="entry name" value="MFS_dom"/>
</dbReference>
<proteinExistence type="predicted"/>
<evidence type="ECO:0000256" key="3">
    <source>
        <dbReference type="ARBA" id="ARBA00023136"/>
    </source>
</evidence>
<dbReference type="EMBL" id="JACEON010000018">
    <property type="protein sequence ID" value="MBA4613408.1"/>
    <property type="molecule type" value="Genomic_DNA"/>
</dbReference>
<dbReference type="CDD" id="cd17355">
    <property type="entry name" value="MFS_YcxA_like"/>
    <property type="match status" value="1"/>
</dbReference>
<feature type="transmembrane region" description="Helical" evidence="4">
    <location>
        <begin position="230"/>
        <end position="253"/>
    </location>
</feature>
<sequence>MGLSLGIRQSQGLFMLPVTMSMDWSIEDVGFAFALQNLVWGLTQPVTGMAADRFGPAKVIVFGVLIYAAGLLAMAYAPDFLIFSFNAGVLVGIGLAGTAFGVIYGAVSKIVPPGDRAWAIGAVGAIGGLVQFLIVPFVHQLLNSQNWDGTFLVLAVLFAALCPLAWFLRAKGSDEVAGHGELSMWAAISEAFRHSGFWFLNLGFMACGFQLAFLAGHIPPYLVDQGLPLSVGGTAIALISLTNVAGTFVFGYVGGSIFRRKYTLTFLYVCRVVAMIAFITLPLTPISTYLFAAVMGFLWLGTVPLTSGLVGQIFGTRYLTTLFGFVFFGHQLGAFFGIWMAGYVFDTTGSYSYIWWFSIGIGVLAAVLHMPINDREVARPKAAEAVPA</sequence>
<protein>
    <submittedName>
        <fullName evidence="6">MFS transporter</fullName>
    </submittedName>
</protein>
<evidence type="ECO:0000256" key="1">
    <source>
        <dbReference type="ARBA" id="ARBA00022692"/>
    </source>
</evidence>
<reference evidence="6 7" key="1">
    <citation type="submission" date="2020-07" db="EMBL/GenBank/DDBJ databases">
        <authorList>
            <person name="Li M."/>
        </authorList>
    </citation>
    <scope>NUCLEOTIDE SEQUENCE [LARGE SCALE GENOMIC DNA]</scope>
    <source>
        <strain evidence="6 7">DSM 23284</strain>
    </source>
</reference>
<feature type="transmembrane region" description="Helical" evidence="4">
    <location>
        <begin position="117"/>
        <end position="138"/>
    </location>
</feature>
<evidence type="ECO:0000313" key="7">
    <source>
        <dbReference type="Proteomes" id="UP000559404"/>
    </source>
</evidence>
<feature type="transmembrane region" description="Helical" evidence="4">
    <location>
        <begin position="265"/>
        <end position="283"/>
    </location>
</feature>
<feature type="transmembrane region" description="Helical" evidence="4">
    <location>
        <begin position="59"/>
        <end position="77"/>
    </location>
</feature>
<feature type="transmembrane region" description="Helical" evidence="4">
    <location>
        <begin position="197"/>
        <end position="218"/>
    </location>
</feature>
<reference evidence="6 7" key="2">
    <citation type="submission" date="2020-08" db="EMBL/GenBank/DDBJ databases">
        <title>Stappia taiwanensis sp. nov., isolated from a coastal thermal spring.</title>
        <authorList>
            <person name="Kampfer P."/>
        </authorList>
    </citation>
    <scope>NUCLEOTIDE SEQUENCE [LARGE SCALE GENOMIC DNA]</scope>
    <source>
        <strain evidence="6 7">DSM 23284</strain>
    </source>
</reference>
<feature type="domain" description="Major facilitator superfamily (MFS) profile" evidence="5">
    <location>
        <begin position="1"/>
        <end position="377"/>
    </location>
</feature>
<name>A0A838XXZ9_9HYPH</name>
<feature type="transmembrane region" description="Helical" evidence="4">
    <location>
        <begin position="150"/>
        <end position="168"/>
    </location>
</feature>
<dbReference type="GO" id="GO:0022857">
    <property type="term" value="F:transmembrane transporter activity"/>
    <property type="evidence" value="ECO:0007669"/>
    <property type="project" value="InterPro"/>
</dbReference>
<feature type="transmembrane region" description="Helical" evidence="4">
    <location>
        <begin position="353"/>
        <end position="372"/>
    </location>
</feature>
<evidence type="ECO:0000259" key="5">
    <source>
        <dbReference type="PROSITE" id="PS50850"/>
    </source>
</evidence>
<dbReference type="PROSITE" id="PS50850">
    <property type="entry name" value="MFS"/>
    <property type="match status" value="1"/>
</dbReference>
<evidence type="ECO:0000313" key="6">
    <source>
        <dbReference type="EMBL" id="MBA4613408.1"/>
    </source>
</evidence>
<keyword evidence="3 4" id="KW-0472">Membrane</keyword>